<dbReference type="STRING" id="61635.BN85314590"/>
<dbReference type="EMBL" id="FO681348">
    <property type="protein sequence ID" value="CCV66480.1"/>
    <property type="molecule type" value="Genomic_DNA"/>
</dbReference>
<dbReference type="SUPFAM" id="SSF54593">
    <property type="entry name" value="Glyoxalase/Bleomycin resistance protein/Dihydroxybiphenyl dioxygenase"/>
    <property type="match status" value="1"/>
</dbReference>
<feature type="domain" description="VOC" evidence="1">
    <location>
        <begin position="7"/>
        <end position="131"/>
    </location>
</feature>
<dbReference type="PANTHER" id="PTHR36110:SF2">
    <property type="entry name" value="RING-CLEAVING DIOXYGENASE MHQE-RELATED"/>
    <property type="match status" value="1"/>
</dbReference>
<evidence type="ECO:0000313" key="2">
    <source>
        <dbReference type="EMBL" id="CCV66480.1"/>
    </source>
</evidence>
<dbReference type="InterPro" id="IPR037523">
    <property type="entry name" value="VOC_core"/>
</dbReference>
<dbReference type="Pfam" id="PF00903">
    <property type="entry name" value="Glyoxalase"/>
    <property type="match status" value="1"/>
</dbReference>
<dbReference type="InterPro" id="IPR004360">
    <property type="entry name" value="Glyas_Fos-R_dOase_dom"/>
</dbReference>
<name>U4KQ00_9MOLU</name>
<keyword evidence="2" id="KW-0456">Lyase</keyword>
<dbReference type="RefSeq" id="WP_030005340.1">
    <property type="nucleotide sequence ID" value="NC_022549.1"/>
</dbReference>
<keyword evidence="3" id="KW-1185">Reference proteome</keyword>
<dbReference type="PANTHER" id="PTHR36110">
    <property type="entry name" value="RING-CLEAVING DIOXYGENASE MHQE-RELATED"/>
    <property type="match status" value="1"/>
</dbReference>
<evidence type="ECO:0000259" key="1">
    <source>
        <dbReference type="PROSITE" id="PS51819"/>
    </source>
</evidence>
<organism evidence="2 3">
    <name type="scientific">Acholeplasma brassicae</name>
    <dbReference type="NCBI Taxonomy" id="61635"/>
    <lineage>
        <taxon>Bacteria</taxon>
        <taxon>Bacillati</taxon>
        <taxon>Mycoplasmatota</taxon>
        <taxon>Mollicutes</taxon>
        <taxon>Acholeplasmatales</taxon>
        <taxon>Acholeplasmataceae</taxon>
        <taxon>Acholeplasma</taxon>
    </lineage>
</organism>
<sequence length="314" mass="36212">MNSQTYGFHHITAISGHPQITMDFYHGILGLRLIKQTVNFDDPNTYHFYFGDYNASPGSVLTFFPWAFSKPGVIGDSQVSEIGLLIPKGAYDFWKHRLTSFNTTVTEEIRFNEKLIKFKDPFGLPLYLKESDKEITKSYVFDDINESSSIIGVGGVVLSLEDYTKTKDLLVNTFFYHQTNEDDIFVRLSSTDHHHTIDLRKKPSLKATMGVGIVHHIALSVDSLEEEKVFQSQLKRLGYTPTEVKDRNYFKSIYFRDHNQILFELATKNPGFTIDEPLETLGETLKLPKQYEPYRHQIEAVLLPFNKRVLRKSK</sequence>
<dbReference type="OrthoDB" id="9785698at2"/>
<proteinExistence type="predicted"/>
<dbReference type="Proteomes" id="UP000032737">
    <property type="component" value="Chromosome"/>
</dbReference>
<dbReference type="AlphaFoldDB" id="U4KQ00"/>
<dbReference type="Gene3D" id="3.10.180.10">
    <property type="entry name" value="2,3-Dihydroxybiphenyl 1,2-Dioxygenase, domain 1"/>
    <property type="match status" value="2"/>
</dbReference>
<reference evidence="2 3" key="1">
    <citation type="journal article" date="2013" name="J. Mol. Microbiol. Biotechnol.">
        <title>Analysis of the Complete Genomes of Acholeplasma brassicae , A. palmae and A. laidlawii and Their Comparison to the Obligate Parasites from ' Candidatus Phytoplasma'.</title>
        <authorList>
            <person name="Kube M."/>
            <person name="Siewert C."/>
            <person name="Migdoll A.M."/>
            <person name="Duduk B."/>
            <person name="Holz S."/>
            <person name="Rabus R."/>
            <person name="Seemuller E."/>
            <person name="Mitrovic J."/>
            <person name="Muller I."/>
            <person name="Buttner C."/>
            <person name="Reinhardt R."/>
        </authorList>
    </citation>
    <scope>NUCLEOTIDE SEQUENCE [LARGE SCALE GENOMIC DNA]</scope>
    <source>
        <strain evidence="3">0502</strain>
    </source>
</reference>
<dbReference type="PROSITE" id="PS51819">
    <property type="entry name" value="VOC"/>
    <property type="match status" value="2"/>
</dbReference>
<accession>U4KQ00</accession>
<evidence type="ECO:0000313" key="3">
    <source>
        <dbReference type="Proteomes" id="UP000032737"/>
    </source>
</evidence>
<dbReference type="InterPro" id="IPR052537">
    <property type="entry name" value="Extradiol_RC_dioxygenase"/>
</dbReference>
<gene>
    <name evidence="2" type="primary">gloA</name>
    <name evidence="2" type="ORF">BN85314590</name>
</gene>
<dbReference type="HOGENOM" id="CLU_057821_0_0_14"/>
<dbReference type="InterPro" id="IPR029068">
    <property type="entry name" value="Glyas_Bleomycin-R_OHBP_Dase"/>
</dbReference>
<protein>
    <submittedName>
        <fullName evidence="2">Lactoylglutathione lyase</fullName>
    </submittedName>
</protein>
<dbReference type="GO" id="GO:0016829">
    <property type="term" value="F:lyase activity"/>
    <property type="evidence" value="ECO:0007669"/>
    <property type="project" value="UniProtKB-KW"/>
</dbReference>
<dbReference type="KEGG" id="abra:BN85314590"/>
<feature type="domain" description="VOC" evidence="1">
    <location>
        <begin position="152"/>
        <end position="268"/>
    </location>
</feature>